<keyword evidence="2" id="KW-1185">Reference proteome</keyword>
<dbReference type="AlphaFoldDB" id="A0A437P8W0"/>
<proteinExistence type="predicted"/>
<name>A0A437P8W0_9HYPH</name>
<evidence type="ECO:0000313" key="1">
    <source>
        <dbReference type="EMBL" id="RVU18714.1"/>
    </source>
</evidence>
<protein>
    <submittedName>
        <fullName evidence="1">Uncharacterized protein</fullName>
    </submittedName>
</protein>
<gene>
    <name evidence="1" type="ORF">EOE48_10030</name>
</gene>
<dbReference type="Proteomes" id="UP000286997">
    <property type="component" value="Unassembled WGS sequence"/>
</dbReference>
<evidence type="ECO:0000313" key="2">
    <source>
        <dbReference type="Proteomes" id="UP000286997"/>
    </source>
</evidence>
<dbReference type="RefSeq" id="WP_127728658.1">
    <property type="nucleotide sequence ID" value="NZ_SACP01000008.1"/>
</dbReference>
<organism evidence="1 2">
    <name type="scientific">Methylobacterium oryzihabitans</name>
    <dbReference type="NCBI Taxonomy" id="2499852"/>
    <lineage>
        <taxon>Bacteria</taxon>
        <taxon>Pseudomonadati</taxon>
        <taxon>Pseudomonadota</taxon>
        <taxon>Alphaproteobacteria</taxon>
        <taxon>Hyphomicrobiales</taxon>
        <taxon>Methylobacteriaceae</taxon>
        <taxon>Methylobacterium</taxon>
    </lineage>
</organism>
<accession>A0A437P8W0</accession>
<reference evidence="1 2" key="1">
    <citation type="submission" date="2019-01" db="EMBL/GenBank/DDBJ databases">
        <authorList>
            <person name="Chen W.-M."/>
        </authorList>
    </citation>
    <scope>NUCLEOTIDE SEQUENCE [LARGE SCALE GENOMIC DNA]</scope>
    <source>
        <strain evidence="1 2">TER-1</strain>
    </source>
</reference>
<sequence>MVNALFEDIKTSLEEAITIARGERGEARLHVRPRSTCVACASGWVSYEIRLIARRSLRDRFAMRISASLRRRVGW</sequence>
<comment type="caution">
    <text evidence="1">The sequence shown here is derived from an EMBL/GenBank/DDBJ whole genome shotgun (WGS) entry which is preliminary data.</text>
</comment>
<dbReference type="EMBL" id="SACP01000008">
    <property type="protein sequence ID" value="RVU18714.1"/>
    <property type="molecule type" value="Genomic_DNA"/>
</dbReference>
<dbReference type="OrthoDB" id="361917at2"/>